<dbReference type="PANTHER" id="PTHR43211">
    <property type="entry name" value="FUMARYLACETOACETATE HYDROLASE"/>
    <property type="match status" value="1"/>
</dbReference>
<dbReference type="OrthoDB" id="2273115at2"/>
<dbReference type="PANTHER" id="PTHR43211:SF1">
    <property type="entry name" value="BLL6422 PROTEIN"/>
    <property type="match status" value="1"/>
</dbReference>
<name>A0A6N7Z451_9PSEU</name>
<evidence type="ECO:0000313" key="4">
    <source>
        <dbReference type="Proteomes" id="UP000440096"/>
    </source>
</evidence>
<dbReference type="SUPFAM" id="SSF56529">
    <property type="entry name" value="FAH"/>
    <property type="match status" value="1"/>
</dbReference>
<evidence type="ECO:0000313" key="3">
    <source>
        <dbReference type="EMBL" id="MTD55151.1"/>
    </source>
</evidence>
<sequence length="311" mass="33474">MKFVRYADGSAVRVGVVDGESVRVVEGATDLLPLIEAGELHDAGAAALRGGAAVALAGVVPLSPIATPPTVRDFYAFEQHVRAGRAWRGLEMEPDWYELPVFYFSNPYAVIGSGPVAMTPGADCFDFELEVAAVVGRGGHDLSAREADQLIAGYCVLNDWSGRDVQQREMKLSMGPVKGKDTATSLGPYFVTPEEIADFREGNGYRLEMTCSVNGVRYSRARWSDVYWSFGEMIAYASRGTEVRPGDVIGSGTCGTGCILELSRSHDAATYPWLKPGDEVIAAIEGLGELRNTVTKPAAVLPLRPRDAPRP</sequence>
<accession>A0A6N7Z451</accession>
<dbReference type="InterPro" id="IPR036663">
    <property type="entry name" value="Fumarylacetoacetase_C_sf"/>
</dbReference>
<organism evidence="3 4">
    <name type="scientific">Amycolatopsis pithecellobii</name>
    <dbReference type="NCBI Taxonomy" id="664692"/>
    <lineage>
        <taxon>Bacteria</taxon>
        <taxon>Bacillati</taxon>
        <taxon>Actinomycetota</taxon>
        <taxon>Actinomycetes</taxon>
        <taxon>Pseudonocardiales</taxon>
        <taxon>Pseudonocardiaceae</taxon>
        <taxon>Amycolatopsis</taxon>
    </lineage>
</organism>
<evidence type="ECO:0000259" key="1">
    <source>
        <dbReference type="Pfam" id="PF01557"/>
    </source>
</evidence>
<keyword evidence="4" id="KW-1185">Reference proteome</keyword>
<dbReference type="EMBL" id="WMBA01000018">
    <property type="protein sequence ID" value="MTD55151.1"/>
    <property type="molecule type" value="Genomic_DNA"/>
</dbReference>
<proteinExistence type="predicted"/>
<feature type="domain" description="Rv2993c-like N-terminal" evidence="2">
    <location>
        <begin position="1"/>
        <end position="28"/>
    </location>
</feature>
<feature type="domain" description="Fumarylacetoacetase-like C-terminal" evidence="1">
    <location>
        <begin position="71"/>
        <end position="294"/>
    </location>
</feature>
<protein>
    <submittedName>
        <fullName evidence="3">DUF2437 domain-containing protein</fullName>
    </submittedName>
</protein>
<dbReference type="RefSeq" id="WP_154757353.1">
    <property type="nucleotide sequence ID" value="NZ_WMBA01000018.1"/>
</dbReference>
<dbReference type="Gene3D" id="3.90.850.10">
    <property type="entry name" value="Fumarylacetoacetase-like, C-terminal domain"/>
    <property type="match status" value="1"/>
</dbReference>
<reference evidence="3 4" key="1">
    <citation type="submission" date="2019-11" db="EMBL/GenBank/DDBJ databases">
        <title>Draft genome of Amycolatopsis RM579.</title>
        <authorList>
            <person name="Duangmal K."/>
            <person name="Mingma R."/>
        </authorList>
    </citation>
    <scope>NUCLEOTIDE SEQUENCE [LARGE SCALE GENOMIC DNA]</scope>
    <source>
        <strain evidence="3 4">RM579</strain>
    </source>
</reference>
<evidence type="ECO:0000259" key="2">
    <source>
        <dbReference type="Pfam" id="PF10370"/>
    </source>
</evidence>
<dbReference type="Pfam" id="PF01557">
    <property type="entry name" value="FAA_hydrolase"/>
    <property type="match status" value="1"/>
</dbReference>
<dbReference type="GO" id="GO:0003824">
    <property type="term" value="F:catalytic activity"/>
    <property type="evidence" value="ECO:0007669"/>
    <property type="project" value="InterPro"/>
</dbReference>
<dbReference type="Pfam" id="PF10370">
    <property type="entry name" value="Rv2993c-like_N"/>
    <property type="match status" value="1"/>
</dbReference>
<dbReference type="InterPro" id="IPR011234">
    <property type="entry name" value="Fumarylacetoacetase-like_C"/>
</dbReference>
<dbReference type="AlphaFoldDB" id="A0A6N7Z451"/>
<comment type="caution">
    <text evidence="3">The sequence shown here is derived from an EMBL/GenBank/DDBJ whole genome shotgun (WGS) entry which is preliminary data.</text>
</comment>
<dbReference type="InterPro" id="IPR018833">
    <property type="entry name" value="Rv2993c-like_N"/>
</dbReference>
<gene>
    <name evidence="3" type="ORF">GKO32_14335</name>
</gene>
<dbReference type="Proteomes" id="UP000440096">
    <property type="component" value="Unassembled WGS sequence"/>
</dbReference>